<reference evidence="11" key="1">
    <citation type="journal article" date="2019" name="Int. J. Syst. Evol. Microbiol.">
        <title>The Global Catalogue of Microorganisms (GCM) 10K type strain sequencing project: providing services to taxonomists for standard genome sequencing and annotation.</title>
        <authorList>
            <consortium name="The Broad Institute Genomics Platform"/>
            <consortium name="The Broad Institute Genome Sequencing Center for Infectious Disease"/>
            <person name="Wu L."/>
            <person name="Ma J."/>
        </authorList>
    </citation>
    <scope>NUCLEOTIDE SEQUENCE [LARGE SCALE GENOMIC DNA]</scope>
    <source>
        <strain evidence="11">JCM 14309</strain>
    </source>
</reference>
<dbReference type="NCBIfam" id="TIGR03173">
    <property type="entry name" value="pbuX"/>
    <property type="match status" value="1"/>
</dbReference>
<feature type="transmembrane region" description="Helical" evidence="9">
    <location>
        <begin position="421"/>
        <end position="443"/>
    </location>
</feature>
<evidence type="ECO:0000256" key="5">
    <source>
        <dbReference type="ARBA" id="ARBA00022692"/>
    </source>
</evidence>
<evidence type="ECO:0000256" key="2">
    <source>
        <dbReference type="ARBA" id="ARBA00008821"/>
    </source>
</evidence>
<feature type="region of interest" description="Disordered" evidence="8">
    <location>
        <begin position="1"/>
        <end position="22"/>
    </location>
</feature>
<dbReference type="PROSITE" id="PS01116">
    <property type="entry name" value="XANTH_URACIL_PERMASE"/>
    <property type="match status" value="1"/>
</dbReference>
<keyword evidence="11" id="KW-1185">Reference proteome</keyword>
<accession>A0ABP6LSE5</accession>
<dbReference type="Proteomes" id="UP001500236">
    <property type="component" value="Unassembled WGS sequence"/>
</dbReference>
<dbReference type="PANTHER" id="PTHR42810:SF4">
    <property type="entry name" value="URIC ACID TRANSPORTER UACT"/>
    <property type="match status" value="1"/>
</dbReference>
<feature type="transmembrane region" description="Helical" evidence="9">
    <location>
        <begin position="96"/>
        <end position="116"/>
    </location>
</feature>
<evidence type="ECO:0000256" key="6">
    <source>
        <dbReference type="ARBA" id="ARBA00022989"/>
    </source>
</evidence>
<proteinExistence type="inferred from homology"/>
<feature type="transmembrane region" description="Helical" evidence="9">
    <location>
        <begin position="150"/>
        <end position="171"/>
    </location>
</feature>
<dbReference type="InterPro" id="IPR006043">
    <property type="entry name" value="NCS2"/>
</dbReference>
<feature type="transmembrane region" description="Helical" evidence="9">
    <location>
        <begin position="212"/>
        <end position="229"/>
    </location>
</feature>
<evidence type="ECO:0000313" key="11">
    <source>
        <dbReference type="Proteomes" id="UP001500236"/>
    </source>
</evidence>
<dbReference type="NCBIfam" id="NF037981">
    <property type="entry name" value="NCS2_1"/>
    <property type="match status" value="1"/>
</dbReference>
<feature type="transmembrane region" description="Helical" evidence="9">
    <location>
        <begin position="66"/>
        <end position="89"/>
    </location>
</feature>
<feature type="transmembrane region" description="Helical" evidence="9">
    <location>
        <begin position="359"/>
        <end position="380"/>
    </location>
</feature>
<keyword evidence="6 9" id="KW-1133">Transmembrane helix</keyword>
<feature type="transmembrane region" description="Helical" evidence="9">
    <location>
        <begin position="334"/>
        <end position="353"/>
    </location>
</feature>
<feature type="transmembrane region" description="Helical" evidence="9">
    <location>
        <begin position="249"/>
        <end position="269"/>
    </location>
</feature>
<feature type="transmembrane region" description="Helical" evidence="9">
    <location>
        <begin position="41"/>
        <end position="60"/>
    </location>
</feature>
<evidence type="ECO:0000256" key="4">
    <source>
        <dbReference type="ARBA" id="ARBA00022475"/>
    </source>
</evidence>
<gene>
    <name evidence="10" type="ORF">GCM10010529_10570</name>
</gene>
<evidence type="ECO:0000256" key="8">
    <source>
        <dbReference type="SAM" id="MobiDB-lite"/>
    </source>
</evidence>
<comment type="subcellular location">
    <subcellularLocation>
        <location evidence="1">Cell membrane</location>
        <topology evidence="1">Multi-pass membrane protein</topology>
    </subcellularLocation>
</comment>
<dbReference type="NCBIfam" id="TIGR00801">
    <property type="entry name" value="ncs2"/>
    <property type="match status" value="1"/>
</dbReference>
<comment type="caution">
    <text evidence="10">The sequence shown here is derived from an EMBL/GenBank/DDBJ whole genome shotgun (WGS) entry which is preliminary data.</text>
</comment>
<protein>
    <submittedName>
        <fullName evidence="10">Nucleobase:cation symporter-2 family protein</fullName>
    </submittedName>
</protein>
<evidence type="ECO:0000313" key="10">
    <source>
        <dbReference type="EMBL" id="GAA3058728.1"/>
    </source>
</evidence>
<feature type="transmembrane region" description="Helical" evidence="9">
    <location>
        <begin position="122"/>
        <end position="143"/>
    </location>
</feature>
<feature type="transmembrane region" description="Helical" evidence="9">
    <location>
        <begin position="392"/>
        <end position="409"/>
    </location>
</feature>
<keyword evidence="3" id="KW-0813">Transport</keyword>
<keyword evidence="7 9" id="KW-0472">Membrane</keyword>
<organism evidence="10 11">
    <name type="scientific">Nesterenkonia aethiopica</name>
    <dbReference type="NCBI Taxonomy" id="269144"/>
    <lineage>
        <taxon>Bacteria</taxon>
        <taxon>Bacillati</taxon>
        <taxon>Actinomycetota</taxon>
        <taxon>Actinomycetes</taxon>
        <taxon>Micrococcales</taxon>
        <taxon>Micrococcaceae</taxon>
        <taxon>Nesterenkonia</taxon>
    </lineage>
</organism>
<dbReference type="InterPro" id="IPR006042">
    <property type="entry name" value="Xan_ur_permease"/>
</dbReference>
<dbReference type="Pfam" id="PF00860">
    <property type="entry name" value="Xan_ur_permease"/>
    <property type="match status" value="1"/>
</dbReference>
<keyword evidence="5 9" id="KW-0812">Transmembrane</keyword>
<sequence>MSKTTGAGSQKRRTLPAGSDRPEDEWLPVGKLMTFGLQHVLTMYGGIIAVPLIIGSAAGLPGEQTALLVTASLFIGGLATILQSVGLPFLGSKLPIVQGVSFAAVATMLAILTGPGGDLNTVFGAIIGASIIGFILAPFFARIIRFFPPVVTGTVITAIGLTLIPVAANWAMGGDSSTDDYGSLANIGLAFLTLAIILLFSKVGSATLSRLSILLGLIAGTAAAAALGMTDFSNVGGGSWVALPSFMGFGVPTFDVAAIISMTIVILVIKTETAADIIAIGEIIDTPVDRRRIADGLRADMLSSAVAPLFGSFTQSAFAQNVGLVALTGVRSRYVVAGGGAIMIALGALPILGQVIAAIPMPVLGGAGIVLFGTVAGSGIRNLKGVSYEGNMNLIIVSASLGFAMIPVVREDFYHAFPSWFQTIFHSGISSAAIMAVLLNILFNELKAGNSENPSVFAAKPVRILSPTDLRDLREGDVFVDGRFVDCDGEEIPLVPDEKVEEVREAIDRGEVTDTSQVQMIINGRDPREATPKGSSEAGDDDAEPERAAEPDQVVADNGRGGH</sequence>
<comment type="similarity">
    <text evidence="2">Belongs to the nucleobase:cation symporter-2 (NCS2) (TC 2.A.40) family.</text>
</comment>
<evidence type="ECO:0000256" key="1">
    <source>
        <dbReference type="ARBA" id="ARBA00004651"/>
    </source>
</evidence>
<evidence type="ECO:0000256" key="3">
    <source>
        <dbReference type="ARBA" id="ARBA00022448"/>
    </source>
</evidence>
<name>A0ABP6LSE5_9MICC</name>
<evidence type="ECO:0000256" key="7">
    <source>
        <dbReference type="ARBA" id="ARBA00023136"/>
    </source>
</evidence>
<dbReference type="PANTHER" id="PTHR42810">
    <property type="entry name" value="PURINE PERMEASE C1399.01C-RELATED"/>
    <property type="match status" value="1"/>
</dbReference>
<dbReference type="InterPro" id="IPR017588">
    <property type="entry name" value="UacT-like"/>
</dbReference>
<dbReference type="RefSeq" id="WP_344681121.1">
    <property type="nucleotide sequence ID" value="NZ_BAAAVT010000006.1"/>
</dbReference>
<evidence type="ECO:0000256" key="9">
    <source>
        <dbReference type="SAM" id="Phobius"/>
    </source>
</evidence>
<dbReference type="EMBL" id="BAAAVT010000006">
    <property type="protein sequence ID" value="GAA3058728.1"/>
    <property type="molecule type" value="Genomic_DNA"/>
</dbReference>
<feature type="transmembrane region" description="Helical" evidence="9">
    <location>
        <begin position="183"/>
        <end position="200"/>
    </location>
</feature>
<keyword evidence="4" id="KW-1003">Cell membrane</keyword>
<feature type="region of interest" description="Disordered" evidence="8">
    <location>
        <begin position="516"/>
        <end position="563"/>
    </location>
</feature>